<protein>
    <recommendedName>
        <fullName evidence="4">Nucleoid-associated protein</fullName>
    </recommendedName>
</protein>
<reference evidence="2 3" key="1">
    <citation type="submission" date="2019-02" db="EMBL/GenBank/DDBJ databases">
        <authorList>
            <person name="Goldberg S.R."/>
            <person name="Haltli B.A."/>
            <person name="Correa H."/>
            <person name="Russell K.G."/>
        </authorList>
    </citation>
    <scope>NUCLEOTIDE SEQUENCE [LARGE SCALE GENOMIC DNA]</scope>
    <source>
        <strain evidence="2 3">JCM 16186</strain>
    </source>
</reference>
<comment type="caution">
    <text evidence="2">The sequence shown here is derived from an EMBL/GenBank/DDBJ whole genome shotgun (WGS) entry which is preliminary data.</text>
</comment>
<sequence>MDIFKKKEFLDLAEVQDAHCVSIYMPTHRVSTPDNIYKDHTSLKNRLKETIQQLSGFGLSDGEAKAYLKPAYDLLENEELWGRLSDGLAIFIYGDEFRFYTLPSAFDDYSFVSNHLYLKPLVEFLHGEGRHFIMNLSLGNVRFFEATRNTIVEVTMEGLIPQAIEEAVGTDYEQKSLQWRSGQGEKGDSPGMFHGHGSGNETEKKDEALKYFRAIDEGLMKMLHDEHAPLVIACVDYLFPIYKEANTYKHLQDQHIKGNHEHTDITLLKEKAWEIVKDQFDYERNEAEGKYQLQLSRGKAAFNVEEVIPAAIIGQAETLFIKRGDHVWGTYNKENNKVNIDDMHRTGNTDLLNKAAVETVRNGGEVYVLEEDDMPDGTTSANAVFRYQM</sequence>
<proteinExistence type="predicted"/>
<organism evidence="2 3">
    <name type="scientific">Fulvivirga kasyanovii</name>
    <dbReference type="NCBI Taxonomy" id="396812"/>
    <lineage>
        <taxon>Bacteria</taxon>
        <taxon>Pseudomonadati</taxon>
        <taxon>Bacteroidota</taxon>
        <taxon>Cytophagia</taxon>
        <taxon>Cytophagales</taxon>
        <taxon>Fulvivirgaceae</taxon>
        <taxon>Fulvivirga</taxon>
    </lineage>
</organism>
<gene>
    <name evidence="2" type="ORF">E1163_21390</name>
</gene>
<evidence type="ECO:0000256" key="1">
    <source>
        <dbReference type="SAM" id="MobiDB-lite"/>
    </source>
</evidence>
<keyword evidence="3" id="KW-1185">Reference proteome</keyword>
<evidence type="ECO:0000313" key="2">
    <source>
        <dbReference type="EMBL" id="MTI27525.1"/>
    </source>
</evidence>
<evidence type="ECO:0008006" key="4">
    <source>
        <dbReference type="Google" id="ProtNLM"/>
    </source>
</evidence>
<dbReference type="InterPro" id="IPR040837">
    <property type="entry name" value="Bact_RF_family7"/>
</dbReference>
<name>A0ABW9RWY2_9BACT</name>
<accession>A0ABW9RWY2</accession>
<dbReference type="Pfam" id="PF18849">
    <property type="entry name" value="baeRF_family7"/>
    <property type="match status" value="1"/>
</dbReference>
<evidence type="ECO:0000313" key="3">
    <source>
        <dbReference type="Proteomes" id="UP000798808"/>
    </source>
</evidence>
<dbReference type="EMBL" id="SMLW01000632">
    <property type="protein sequence ID" value="MTI27525.1"/>
    <property type="molecule type" value="Genomic_DNA"/>
</dbReference>
<feature type="region of interest" description="Disordered" evidence="1">
    <location>
        <begin position="179"/>
        <end position="202"/>
    </location>
</feature>
<dbReference type="Proteomes" id="UP000798808">
    <property type="component" value="Unassembled WGS sequence"/>
</dbReference>
<dbReference type="RefSeq" id="WP_155174525.1">
    <property type="nucleotide sequence ID" value="NZ_BAAAFL010000027.1"/>
</dbReference>